<reference evidence="6" key="1">
    <citation type="submission" date="2024-06" db="EMBL/GenBank/DDBJ databases">
        <title>Draft Genome Sequence of Deinococcus sonorensis Type Strain KR-87, a Biofilm Producing Representative of the Genus Deinococcus.</title>
        <authorList>
            <person name="Boren L.S."/>
            <person name="Grosso R.A."/>
            <person name="Hugenberg-Cox A.N."/>
            <person name="Hill J.T.E."/>
            <person name="Albert C.M."/>
            <person name="Tuohy J.M."/>
        </authorList>
    </citation>
    <scope>NUCLEOTIDE SEQUENCE</scope>
    <source>
        <strain evidence="6">KR-87</strain>
    </source>
</reference>
<sequence length="259" mass="28989">MNFSSLAHPVQRLDSRGVREGVDRGPAQWNGRLVFVKRLVSDQPEQRQRFRREGRVLSRLRHPLIVPLLDQGERELVFPMIAGETLRERIERGPLNVCAALQLMAGLLDALQYIHQQGVVHHDLKPENVMLVGGQLNARSVRLIDFGMAHDPLDPEDSNSVARMGTPQFMPPEQFQGRRGDPRSDLYAAGVLLWDALSGQIPHPDALGWLVGLRPERGPLPGPAALHPLLERCLSRDPAQRPQSALDLRVALDRLARSM</sequence>
<dbReference type="EC" id="2.7.11.1" evidence="6"/>
<dbReference type="PANTHER" id="PTHR43289">
    <property type="entry name" value="MITOGEN-ACTIVATED PROTEIN KINASE KINASE KINASE 20-RELATED"/>
    <property type="match status" value="1"/>
</dbReference>
<dbReference type="Gene3D" id="1.10.510.10">
    <property type="entry name" value="Transferase(Phosphotransferase) domain 1"/>
    <property type="match status" value="1"/>
</dbReference>
<gene>
    <name evidence="6" type="ORF">ABOD76_06850</name>
</gene>
<dbReference type="PIRSF" id="PIRSF000654">
    <property type="entry name" value="Integrin-linked_kinase"/>
    <property type="match status" value="1"/>
</dbReference>
<evidence type="ECO:0000259" key="5">
    <source>
        <dbReference type="PROSITE" id="PS50011"/>
    </source>
</evidence>
<dbReference type="RefSeq" id="WP_350244064.1">
    <property type="nucleotide sequence ID" value="NZ_CP158299.1"/>
</dbReference>
<keyword evidence="2" id="KW-0547">Nucleotide-binding</keyword>
<dbReference type="GO" id="GO:0005524">
    <property type="term" value="F:ATP binding"/>
    <property type="evidence" value="ECO:0007669"/>
    <property type="project" value="UniProtKB-KW"/>
</dbReference>
<feature type="domain" description="Protein kinase" evidence="5">
    <location>
        <begin position="1"/>
        <end position="255"/>
    </location>
</feature>
<dbReference type="InterPro" id="IPR011009">
    <property type="entry name" value="Kinase-like_dom_sf"/>
</dbReference>
<evidence type="ECO:0000313" key="6">
    <source>
        <dbReference type="EMBL" id="XBV86015.1"/>
    </source>
</evidence>
<proteinExistence type="predicted"/>
<dbReference type="GO" id="GO:0004674">
    <property type="term" value="F:protein serine/threonine kinase activity"/>
    <property type="evidence" value="ECO:0007669"/>
    <property type="project" value="UniProtKB-EC"/>
</dbReference>
<keyword evidence="3 6" id="KW-0418">Kinase</keyword>
<keyword evidence="1 6" id="KW-0808">Transferase</keyword>
<dbReference type="Gene3D" id="3.30.200.20">
    <property type="entry name" value="Phosphorylase Kinase, domain 1"/>
    <property type="match status" value="1"/>
</dbReference>
<evidence type="ECO:0000256" key="1">
    <source>
        <dbReference type="ARBA" id="ARBA00022679"/>
    </source>
</evidence>
<dbReference type="KEGG" id="dsc:ABOD76_06850"/>
<keyword evidence="4" id="KW-0067">ATP-binding</keyword>
<dbReference type="InterPro" id="IPR008271">
    <property type="entry name" value="Ser/Thr_kinase_AS"/>
</dbReference>
<dbReference type="PROSITE" id="PS50011">
    <property type="entry name" value="PROTEIN_KINASE_DOM"/>
    <property type="match status" value="1"/>
</dbReference>
<dbReference type="Pfam" id="PF00069">
    <property type="entry name" value="Pkinase"/>
    <property type="match status" value="1"/>
</dbReference>
<name>A0AAU7UCA3_9DEIO</name>
<accession>A0AAU7UCA3</accession>
<evidence type="ECO:0000256" key="2">
    <source>
        <dbReference type="ARBA" id="ARBA00022741"/>
    </source>
</evidence>
<organism evidence="6">
    <name type="scientific">Deinococcus sonorensis KR-87</name>
    <dbReference type="NCBI Taxonomy" id="694439"/>
    <lineage>
        <taxon>Bacteria</taxon>
        <taxon>Thermotogati</taxon>
        <taxon>Deinococcota</taxon>
        <taxon>Deinococci</taxon>
        <taxon>Deinococcales</taxon>
        <taxon>Deinococcaceae</taxon>
        <taxon>Deinococcus</taxon>
    </lineage>
</organism>
<dbReference type="SUPFAM" id="SSF56112">
    <property type="entry name" value="Protein kinase-like (PK-like)"/>
    <property type="match status" value="1"/>
</dbReference>
<dbReference type="EMBL" id="CP158299">
    <property type="protein sequence ID" value="XBV86015.1"/>
    <property type="molecule type" value="Genomic_DNA"/>
</dbReference>
<dbReference type="PROSITE" id="PS00108">
    <property type="entry name" value="PROTEIN_KINASE_ST"/>
    <property type="match status" value="1"/>
</dbReference>
<evidence type="ECO:0000256" key="3">
    <source>
        <dbReference type="ARBA" id="ARBA00022777"/>
    </source>
</evidence>
<dbReference type="CDD" id="cd14014">
    <property type="entry name" value="STKc_PknB_like"/>
    <property type="match status" value="1"/>
</dbReference>
<dbReference type="PANTHER" id="PTHR43289:SF6">
    <property type="entry name" value="SERINE_THREONINE-PROTEIN KINASE NEKL-3"/>
    <property type="match status" value="1"/>
</dbReference>
<protein>
    <submittedName>
        <fullName evidence="6">Serine/threonine-protein kinase</fullName>
        <ecNumber evidence="6">2.7.11.1</ecNumber>
    </submittedName>
</protein>
<dbReference type="SMART" id="SM00220">
    <property type="entry name" value="S_TKc"/>
    <property type="match status" value="1"/>
</dbReference>
<dbReference type="InterPro" id="IPR000719">
    <property type="entry name" value="Prot_kinase_dom"/>
</dbReference>
<evidence type="ECO:0000256" key="4">
    <source>
        <dbReference type="ARBA" id="ARBA00022840"/>
    </source>
</evidence>
<dbReference type="AlphaFoldDB" id="A0AAU7UCA3"/>